<keyword evidence="4" id="KW-1185">Reference proteome</keyword>
<dbReference type="InParanoid" id="A0A369JQJ0"/>
<feature type="region of interest" description="Disordered" evidence="1">
    <location>
        <begin position="275"/>
        <end position="308"/>
    </location>
</feature>
<sequence length="339" mass="37966">MLPVFSWLLLLDHVNLESTPDTNHHSSFVIASRTCARGGAGVFPLLGIGRRWKDKSTSSFIDIILHSLNVPSWTIEDAIHHQRLQNSPVCRQSSSSCTTRLIPSHSLTIRHHSLIMRACKCGCAIQEDVRNEYGGERSVSTLAHRIVHQPQSYPHPLDNPPHLRHSEVGAGIFDGTLHAATTNRRSPMHPSSTLSRQQIPCPSLPTRETIPLAFLPFPPLESGPTNPSSVHPHEHRRFSFLLTHGQTFSVRLLSGDGGTVRFSIRLDIRILRPSTPDRNFESQSHIPHPHPHHTPHPHHHLLCPTDPSPELPLTTTMYAWSGDLEMDLTDRGRGMRSHE</sequence>
<evidence type="ECO:0000313" key="3">
    <source>
        <dbReference type="EMBL" id="RDB21634.1"/>
    </source>
</evidence>
<reference evidence="3" key="1">
    <citation type="submission" date="2018-04" db="EMBL/GenBank/DDBJ databases">
        <title>Whole genome sequencing of Hypsizygus marmoreus.</title>
        <authorList>
            <person name="Choi I.-G."/>
            <person name="Min B."/>
            <person name="Kim J.-G."/>
            <person name="Kim S."/>
            <person name="Oh Y.-L."/>
            <person name="Kong W.-S."/>
            <person name="Park H."/>
            <person name="Jeong J."/>
            <person name="Song E.-S."/>
        </authorList>
    </citation>
    <scope>NUCLEOTIDE SEQUENCE [LARGE SCALE GENOMIC DNA]</scope>
    <source>
        <strain evidence="3">51987-8</strain>
    </source>
</reference>
<name>A0A369JQJ0_HYPMA</name>
<feature type="chain" id="PRO_5017058219" evidence="2">
    <location>
        <begin position="17"/>
        <end position="339"/>
    </location>
</feature>
<organism evidence="3 4">
    <name type="scientific">Hypsizygus marmoreus</name>
    <name type="common">White beech mushroom</name>
    <name type="synonym">Agaricus marmoreus</name>
    <dbReference type="NCBI Taxonomy" id="39966"/>
    <lineage>
        <taxon>Eukaryota</taxon>
        <taxon>Fungi</taxon>
        <taxon>Dikarya</taxon>
        <taxon>Basidiomycota</taxon>
        <taxon>Agaricomycotina</taxon>
        <taxon>Agaricomycetes</taxon>
        <taxon>Agaricomycetidae</taxon>
        <taxon>Agaricales</taxon>
        <taxon>Tricholomatineae</taxon>
        <taxon>Lyophyllaceae</taxon>
        <taxon>Hypsizygus</taxon>
    </lineage>
</organism>
<accession>A0A369JQJ0</accession>
<gene>
    <name evidence="3" type="ORF">Hypma_011285</name>
</gene>
<comment type="caution">
    <text evidence="3">The sequence shown here is derived from an EMBL/GenBank/DDBJ whole genome shotgun (WGS) entry which is preliminary data.</text>
</comment>
<feature type="signal peptide" evidence="2">
    <location>
        <begin position="1"/>
        <end position="16"/>
    </location>
</feature>
<dbReference type="AlphaFoldDB" id="A0A369JQJ0"/>
<evidence type="ECO:0000256" key="1">
    <source>
        <dbReference type="SAM" id="MobiDB-lite"/>
    </source>
</evidence>
<feature type="compositionally biased region" description="Basic residues" evidence="1">
    <location>
        <begin position="287"/>
        <end position="301"/>
    </location>
</feature>
<proteinExistence type="predicted"/>
<evidence type="ECO:0000313" key="4">
    <source>
        <dbReference type="Proteomes" id="UP000076154"/>
    </source>
</evidence>
<dbReference type="EMBL" id="LUEZ02000054">
    <property type="protein sequence ID" value="RDB21634.1"/>
    <property type="molecule type" value="Genomic_DNA"/>
</dbReference>
<protein>
    <submittedName>
        <fullName evidence="3">Uncharacterized protein</fullName>
    </submittedName>
</protein>
<evidence type="ECO:0000256" key="2">
    <source>
        <dbReference type="SAM" id="SignalP"/>
    </source>
</evidence>
<dbReference type="Proteomes" id="UP000076154">
    <property type="component" value="Unassembled WGS sequence"/>
</dbReference>
<keyword evidence="2" id="KW-0732">Signal</keyword>